<keyword evidence="1" id="KW-0812">Transmembrane</keyword>
<name>A0A5M3T5A0_LIMPL</name>
<keyword evidence="3" id="KW-1185">Reference proteome</keyword>
<gene>
    <name evidence="2" type="ORF">NIES46_12270</name>
</gene>
<dbReference type="Proteomes" id="UP000326169">
    <property type="component" value="Unassembled WGS sequence"/>
</dbReference>
<reference evidence="2 3" key="1">
    <citation type="journal article" date="2019" name="J Genomics">
        <title>The Draft Genome of a Hydrogen-producing Cyanobacterium, Arthrospira platensis NIES-46.</title>
        <authorList>
            <person name="Suzuki S."/>
            <person name="Yamaguchi H."/>
            <person name="Kawachi M."/>
        </authorList>
    </citation>
    <scope>NUCLEOTIDE SEQUENCE [LARGE SCALE GENOMIC DNA]</scope>
    <source>
        <strain evidence="2 3">NIES-46</strain>
    </source>
</reference>
<evidence type="ECO:0000313" key="3">
    <source>
        <dbReference type="Proteomes" id="UP000326169"/>
    </source>
</evidence>
<evidence type="ECO:0000313" key="2">
    <source>
        <dbReference type="EMBL" id="GCE93178.1"/>
    </source>
</evidence>
<evidence type="ECO:0000256" key="1">
    <source>
        <dbReference type="SAM" id="Phobius"/>
    </source>
</evidence>
<feature type="transmembrane region" description="Helical" evidence="1">
    <location>
        <begin position="6"/>
        <end position="28"/>
    </location>
</feature>
<keyword evidence="1" id="KW-1133">Transmembrane helix</keyword>
<keyword evidence="1" id="KW-0472">Membrane</keyword>
<dbReference type="EMBL" id="BIMW01000064">
    <property type="protein sequence ID" value="GCE93178.1"/>
    <property type="molecule type" value="Genomic_DNA"/>
</dbReference>
<sequence>MAALRLMPLSLCDFYINLIVIIDLGWIADRKGSRSYKMMISTLLTCVQLLIKEAGTSGICLYFNY</sequence>
<organism evidence="2 3">
    <name type="scientific">Limnospira platensis NIES-46</name>
    <dbReference type="NCBI Taxonomy" id="1236695"/>
    <lineage>
        <taxon>Bacteria</taxon>
        <taxon>Bacillati</taxon>
        <taxon>Cyanobacteriota</taxon>
        <taxon>Cyanophyceae</taxon>
        <taxon>Oscillatoriophycideae</taxon>
        <taxon>Oscillatoriales</taxon>
        <taxon>Sirenicapillariaceae</taxon>
        <taxon>Limnospira</taxon>
    </lineage>
</organism>
<proteinExistence type="predicted"/>
<accession>A0A5M3T5A0</accession>
<protein>
    <submittedName>
        <fullName evidence="2">Uncharacterized protein</fullName>
    </submittedName>
</protein>
<comment type="caution">
    <text evidence="2">The sequence shown here is derived from an EMBL/GenBank/DDBJ whole genome shotgun (WGS) entry which is preliminary data.</text>
</comment>